<name>A0AAD7CKX1_9AGAR</name>
<comment type="caution">
    <text evidence="1">The sequence shown here is derived from an EMBL/GenBank/DDBJ whole genome shotgun (WGS) entry which is preliminary data.</text>
</comment>
<proteinExistence type="predicted"/>
<keyword evidence="2" id="KW-1185">Reference proteome</keyword>
<accession>A0AAD7CKX1</accession>
<dbReference type="EMBL" id="JARKIF010000001">
    <property type="protein sequence ID" value="KAJ7651378.1"/>
    <property type="molecule type" value="Genomic_DNA"/>
</dbReference>
<evidence type="ECO:0000313" key="1">
    <source>
        <dbReference type="EMBL" id="KAJ7651378.1"/>
    </source>
</evidence>
<reference evidence="1" key="1">
    <citation type="submission" date="2023-03" db="EMBL/GenBank/DDBJ databases">
        <title>Massive genome expansion in bonnet fungi (Mycena s.s.) driven by repeated elements and novel gene families across ecological guilds.</title>
        <authorList>
            <consortium name="Lawrence Berkeley National Laboratory"/>
            <person name="Harder C.B."/>
            <person name="Miyauchi S."/>
            <person name="Viragh M."/>
            <person name="Kuo A."/>
            <person name="Thoen E."/>
            <person name="Andreopoulos B."/>
            <person name="Lu D."/>
            <person name="Skrede I."/>
            <person name="Drula E."/>
            <person name="Henrissat B."/>
            <person name="Morin E."/>
            <person name="Kohler A."/>
            <person name="Barry K."/>
            <person name="LaButti K."/>
            <person name="Morin E."/>
            <person name="Salamov A."/>
            <person name="Lipzen A."/>
            <person name="Mereny Z."/>
            <person name="Hegedus B."/>
            <person name="Baldrian P."/>
            <person name="Stursova M."/>
            <person name="Weitz H."/>
            <person name="Taylor A."/>
            <person name="Grigoriev I.V."/>
            <person name="Nagy L.G."/>
            <person name="Martin F."/>
            <person name="Kauserud H."/>
        </authorList>
    </citation>
    <scope>NUCLEOTIDE SEQUENCE</scope>
    <source>
        <strain evidence="1">9284</strain>
    </source>
</reference>
<dbReference type="Proteomes" id="UP001221142">
    <property type="component" value="Unassembled WGS sequence"/>
</dbReference>
<gene>
    <name evidence="1" type="ORF">FB45DRAFT_890387</name>
</gene>
<protein>
    <submittedName>
        <fullName evidence="1">Uncharacterized protein</fullName>
    </submittedName>
</protein>
<organism evidence="1 2">
    <name type="scientific">Roridomyces roridus</name>
    <dbReference type="NCBI Taxonomy" id="1738132"/>
    <lineage>
        <taxon>Eukaryota</taxon>
        <taxon>Fungi</taxon>
        <taxon>Dikarya</taxon>
        <taxon>Basidiomycota</taxon>
        <taxon>Agaricomycotina</taxon>
        <taxon>Agaricomycetes</taxon>
        <taxon>Agaricomycetidae</taxon>
        <taxon>Agaricales</taxon>
        <taxon>Marasmiineae</taxon>
        <taxon>Mycenaceae</taxon>
        <taxon>Roridomyces</taxon>
    </lineage>
</organism>
<dbReference type="AlphaFoldDB" id="A0AAD7CKX1"/>
<sequence length="150" mass="16935">MFLSSHRFSWMSQANYVFKRLDITSSHDEYMCCEGLVISLRKTLKIPEDPSACPYLFICPPADPSTRQLSWYWSFDLQGSTRLTVEDAASHGLPVLEMDVNWYGHSWDASAYEGLRSFHSAKGFDPESQDLAIHLGHPLYQIVGDMAPGG</sequence>
<evidence type="ECO:0000313" key="2">
    <source>
        <dbReference type="Proteomes" id="UP001221142"/>
    </source>
</evidence>